<comment type="caution">
    <text evidence="1">The sequence shown here is derived from an EMBL/GenBank/DDBJ whole genome shotgun (WGS) entry which is preliminary data.</text>
</comment>
<reference evidence="1 2" key="1">
    <citation type="journal article" date="2011" name="J. Microbiol.">
        <title>Bacillus kyonggiensis sp. nov., isolated from soil of a lettuce field.</title>
        <authorList>
            <person name="Dong K."/>
            <person name="Lee S."/>
        </authorList>
    </citation>
    <scope>NUCLEOTIDE SEQUENCE [LARGE SCALE GENOMIC DNA]</scope>
    <source>
        <strain evidence="1 2">NB22</strain>
    </source>
</reference>
<dbReference type="Pfam" id="PF13076">
    <property type="entry name" value="Fur_reg_FbpA"/>
    <property type="match status" value="1"/>
</dbReference>
<name>A0A4U1D9I6_9BACI</name>
<accession>A0A4U1D9I6</accession>
<sequence length="67" mass="8279">MGKLLRHAVEKRRKELICKLYPHFVIRKEDKELYELSLSELENEYKKLKSELHPHSEFESIHWSHKY</sequence>
<dbReference type="AlphaFoldDB" id="A0A4U1D9I6"/>
<dbReference type="InterPro" id="IPR025072">
    <property type="entry name" value="Fur_reg_FbpA"/>
</dbReference>
<organism evidence="1 2">
    <name type="scientific">Robertmurraya kyonggiensis</name>
    <dbReference type="NCBI Taxonomy" id="1037680"/>
    <lineage>
        <taxon>Bacteria</taxon>
        <taxon>Bacillati</taxon>
        <taxon>Bacillota</taxon>
        <taxon>Bacilli</taxon>
        <taxon>Bacillales</taxon>
        <taxon>Bacillaceae</taxon>
        <taxon>Robertmurraya</taxon>
    </lineage>
</organism>
<evidence type="ECO:0000313" key="2">
    <source>
        <dbReference type="Proteomes" id="UP000307756"/>
    </source>
</evidence>
<gene>
    <name evidence="1" type="primary">fbpA</name>
    <name evidence="1" type="ORF">FA727_04210</name>
</gene>
<proteinExistence type="predicted"/>
<protein>
    <submittedName>
        <fullName evidence="1">Fur-regulated basic protein FbpA</fullName>
    </submittedName>
</protein>
<dbReference type="RefSeq" id="WP_136829462.1">
    <property type="nucleotide sequence ID" value="NZ_SWBM01000001.1"/>
</dbReference>
<keyword evidence="2" id="KW-1185">Reference proteome</keyword>
<dbReference type="Proteomes" id="UP000307756">
    <property type="component" value="Unassembled WGS sequence"/>
</dbReference>
<dbReference type="EMBL" id="SWBM01000001">
    <property type="protein sequence ID" value="TKC18768.1"/>
    <property type="molecule type" value="Genomic_DNA"/>
</dbReference>
<evidence type="ECO:0000313" key="1">
    <source>
        <dbReference type="EMBL" id="TKC18768.1"/>
    </source>
</evidence>